<name>A0A545TL74_9PROT</name>
<evidence type="ECO:0008006" key="3">
    <source>
        <dbReference type="Google" id="ProtNLM"/>
    </source>
</evidence>
<sequence length="83" mass="9034">MSSPPAGYSLPLQALWYQAKGDWDKAHQLAQADDSKAGAWVHAHLHRVEGDASNAAYWYRRAGQDVPATSLSGELQSIVEALD</sequence>
<keyword evidence="2" id="KW-1185">Reference proteome</keyword>
<dbReference type="OrthoDB" id="370799at2"/>
<reference evidence="1 2" key="1">
    <citation type="submission" date="2019-06" db="EMBL/GenBank/DDBJ databases">
        <title>Whole genome sequence for Rhodospirillaceae sp. R148.</title>
        <authorList>
            <person name="Wang G."/>
        </authorList>
    </citation>
    <scope>NUCLEOTIDE SEQUENCE [LARGE SCALE GENOMIC DNA]</scope>
    <source>
        <strain evidence="1 2">R148</strain>
    </source>
</reference>
<comment type="caution">
    <text evidence="1">The sequence shown here is derived from an EMBL/GenBank/DDBJ whole genome shotgun (WGS) entry which is preliminary data.</text>
</comment>
<dbReference type="AlphaFoldDB" id="A0A545TL74"/>
<gene>
    <name evidence="1" type="ORF">FKG95_19720</name>
</gene>
<evidence type="ECO:0000313" key="1">
    <source>
        <dbReference type="EMBL" id="TQV77980.1"/>
    </source>
</evidence>
<dbReference type="Proteomes" id="UP000315252">
    <property type="component" value="Unassembled WGS sequence"/>
</dbReference>
<proteinExistence type="predicted"/>
<evidence type="ECO:0000313" key="2">
    <source>
        <dbReference type="Proteomes" id="UP000315252"/>
    </source>
</evidence>
<accession>A0A545TL74</accession>
<organism evidence="1 2">
    <name type="scientific">Denitrobaculum tricleocarpae</name>
    <dbReference type="NCBI Taxonomy" id="2591009"/>
    <lineage>
        <taxon>Bacteria</taxon>
        <taxon>Pseudomonadati</taxon>
        <taxon>Pseudomonadota</taxon>
        <taxon>Alphaproteobacteria</taxon>
        <taxon>Rhodospirillales</taxon>
        <taxon>Rhodospirillaceae</taxon>
        <taxon>Denitrobaculum</taxon>
    </lineage>
</organism>
<dbReference type="EMBL" id="VHSH01000007">
    <property type="protein sequence ID" value="TQV77980.1"/>
    <property type="molecule type" value="Genomic_DNA"/>
</dbReference>
<protein>
    <recommendedName>
        <fullName evidence="3">Sel1 repeat family protein</fullName>
    </recommendedName>
</protein>